<feature type="coiled-coil region" evidence="7">
    <location>
        <begin position="221"/>
        <end position="277"/>
    </location>
</feature>
<evidence type="ECO:0000256" key="3">
    <source>
        <dbReference type="ARBA" id="ARBA00009361"/>
    </source>
</evidence>
<protein>
    <recommendedName>
        <fullName evidence="9">AAA+ ATPase domain-containing protein</fullName>
    </recommendedName>
</protein>
<name>A0A481XA12_9CONI</name>
<organism evidence="10">
    <name type="scientific">Pseudotaxus chienii</name>
    <dbReference type="NCBI Taxonomy" id="89481"/>
    <lineage>
        <taxon>Eukaryota</taxon>
        <taxon>Viridiplantae</taxon>
        <taxon>Streptophyta</taxon>
        <taxon>Embryophyta</taxon>
        <taxon>Tracheophyta</taxon>
        <taxon>Spermatophyta</taxon>
        <taxon>Pinopsida</taxon>
        <taxon>Pinidae</taxon>
        <taxon>Conifers II</taxon>
        <taxon>Cupressales</taxon>
        <taxon>Taxaceae</taxon>
        <taxon>Pseudotaxus</taxon>
    </lineage>
</organism>
<feature type="transmembrane region" description="Helical" evidence="8">
    <location>
        <begin position="90"/>
        <end position="108"/>
    </location>
</feature>
<dbReference type="Gene3D" id="3.40.50.300">
    <property type="entry name" value="P-loop containing nucleotide triphosphate hydrolases"/>
    <property type="match status" value="1"/>
</dbReference>
<dbReference type="PANTHER" id="PTHR33078">
    <property type="entry name" value="PROTEIN YCF2-RELATED"/>
    <property type="match status" value="1"/>
</dbReference>
<comment type="subcellular location">
    <subcellularLocation>
        <location evidence="2">Plastid</location>
    </subcellularLocation>
</comment>
<feature type="domain" description="AAA+ ATPase" evidence="9">
    <location>
        <begin position="1439"/>
        <end position="1638"/>
    </location>
</feature>
<dbReference type="GO" id="GO:0016887">
    <property type="term" value="F:ATP hydrolysis activity"/>
    <property type="evidence" value="ECO:0007669"/>
    <property type="project" value="InterPro"/>
</dbReference>
<evidence type="ECO:0000256" key="8">
    <source>
        <dbReference type="SAM" id="Phobius"/>
    </source>
</evidence>
<sequence>MKQKKTYLEKYPLERIPAVINVEKYRLSRIYYLFKVRLMGVFSPWTESNLVRLLTLIFSGRESVIKLFDFRILSTLVIRDIRLFILRGQAIKALIILTLPLLLFYFNSRSLFETNRSKDNLMRISPSIHIHHLGSQNLLLFPHMLMSLPKDKRRYQHHLLNPREDVWFFINSEINEYYKKKVIEWQLEYWDPNQEEEEEEEEEEQSVPTRPSRKLLKLSQVEEIEKRIKKFVELTKEIEKEELTKEIEEEEVTKEIEQEKVEEIKQLTEEIEHENDEDYDLFLKSEFWKGLIDNLSIDESFINISATTKKPIDLLKLRKRRQDALEYFNRSERNRIADLWKVKRYLQNRSANYSISSDPVSNIRRDINRFNCIRFVNQSLPSMSCSSCDQNKEQLKLNNDFHLKKIVLKIMDQFTLSITKPNQVYDNEIACDIDYNRNKSSELNKNILLNQIFNYSDKLEYNSFFLLLNILDKENRYVDYDKITAKNERTETSIRLILNQYKVKIFNYFEKRFKRFYLVKNALMNYTSSYGSNKNFLVSDYTLDKYAFSKMFQKYYLECKKIIIKCCFEWKELTNKFHRSILQMTRVYYQQDLELMYKYNLQWKELTKVLDRIYLIKRFSLNLKDQIQTNWIKKNILNNVTQDAINQHSSIWRKCQEEWLNHSILRTSRNINRNLNIYASSIYMEYLKKALKHVLFISKQNNLKNRVFDPIELFTINNFGRYGMFDPIELSTHNNNNFGWYETTKKIFGIILDELAPRDIESKSIPSQKIDEGTIALLGLNEKPMNKSIIDLFDNEKNYMEFFDNIAISTIFNDRDNWLNPLKLSNRNSLRHAFCKANTIEFLDYLHHPYSYYKERLASYIERERIHIKNKNLTYGKLLNFVPTHNNISSFSIGEIRPFFSEKETISLIKSQVNILLAKYLRDQALIHDLYKSCNLLTRLNSFFHRKIYIYSIEEIYRIPLISKQIVNFDKSYRYPFLKSLDSKENNPFLPPPFDPKEVSYSNSSMSLIEDQPYQDDLLSEISFRMKNFAEKEKHSSAESSKKIIEDKVIGDKNAFLNLFNKEKRKIKILFFYKIPKIDIFEKWDLFQPYTLWFFTSTGWKYIEKSFLTLFPEMLITSSDQFVSVLDDIAHDWNHNLNIIWALSHQFWTLIKWEFRVKFLPKWDFFLYSWNLLDWKEPINQTVFRGKDTSISFDTWEYILTVREYDKPLYIFLGFFFFVSCIIYFLWLKFVMTVQQVDDLIANMGQHYYFDLIEKIKSYQKIRIYYNLNWYGFWLTFVDFIDQEPDPDDLGLLPIFEILYVKSNLKWFFRRSNKWHSLVMSYLYEEDGTDEFLTQEKVLFSVQERISKFESKLTPPSGFFSHYFEKEKHPGLRYLKYLAETIQLGLMNKIGIRKCELDSLSLAEKRVFNAFQHQINSVSTKRSLYNQVIFFPFYPAPSLSNRILLIGPRETGRSYLAKSLAADSYLPLIKISPKTFLEQDKLLLTYVAEHTSTASKSYLEHEEFLKYLNWTMPEDEYDKEYYQQKPKHWHYQPNETDVSPEFLGRRFAQFQLALQLAKLMSPCVIWIPNIHEMDDFMYITALLIELLGDTYGVDEDEDEERNIQQNIVVIASTNIPKKLDPSLISPLYRKRRFDTFINTKMCPAPHREKEFTLLLRNRGLYLKKEWNSDNFFGLMTSGFNTRDMVKLANYVWRIGIHLNTSVIGDDITGYALYRSRWIFCNYDFDFYGGVAALPYKIGRAIIQNKLTYPKHFLNIKREVQGARAYCLSEWYLEPSIAGTAVKELTIFYHMVGCLAGSAAQDCWFTSESNRDNWTSLSDLIANDFILASNLLQSLLEEFPGGAIFRGNYDQNHITIAPQFKRDMMQKGLSSQLDELVLYKELRHSYREVLGTSIVCSPRTWRLSFVRSNRFDHIQDITIENPFLDYLRLFGEFKERPTHISSLFWVKFLASRDPLDIYHDTTDVPRRKLAAFWEARSLYNRFQKLGIYQFDTEEDATEYKPLDTPIIYIGPRFLWDPVSIRFQNKDVAFLRGELFTPHEIVKRIYVTYALERRSVVKGATIITLKSIVQRKRIRKIALGIKFEIVEDNSDLPPNMRKKKMEDIETFKRFQEVGVRLRRLFPYPTKVLHDSLLREKTRDDNFRLFLLERERENRDLLYNECFIHNTLSEIYEYLSNIFISNTMLLKQIENRLFQQTWLSTNDITSLVAEGLNKI</sequence>
<geneLocation type="chloroplast" evidence="10"/>
<comment type="similarity">
    <text evidence="3">Belongs to the Ycf2 family.</text>
</comment>
<evidence type="ECO:0000256" key="6">
    <source>
        <dbReference type="ARBA" id="ARBA00022840"/>
    </source>
</evidence>
<dbReference type="GO" id="GO:0009536">
    <property type="term" value="C:plastid"/>
    <property type="evidence" value="ECO:0007669"/>
    <property type="project" value="UniProtKB-SubCell"/>
</dbReference>
<evidence type="ECO:0000313" key="10">
    <source>
        <dbReference type="EMBL" id="QBK34367.1"/>
    </source>
</evidence>
<reference evidence="10" key="1">
    <citation type="submission" date="2018-05" db="EMBL/GenBank/DDBJ databases">
        <authorList>
            <person name="Fu C.-N."/>
            <person name="Wu C.-S."/>
            <person name="Ye L.-J."/>
            <person name="Mo Z.-Q."/>
            <person name="Liu J."/>
            <person name="Chang Y.-W."/>
            <person name="Li D.-Z."/>
            <person name="Chaw S.-M."/>
            <person name="Gao L.-M."/>
        </authorList>
    </citation>
    <scope>NUCLEOTIDE SEQUENCE</scope>
    <source>
        <strain evidence="10">01</strain>
    </source>
</reference>
<dbReference type="InterPro" id="IPR056777">
    <property type="entry name" value="Ycf2_N"/>
</dbReference>
<dbReference type="PANTHER" id="PTHR33078:SF100">
    <property type="entry name" value="PROTEIN YCF2"/>
    <property type="match status" value="1"/>
</dbReference>
<feature type="transmembrane region" description="Helical" evidence="8">
    <location>
        <begin position="1209"/>
        <end position="1227"/>
    </location>
</feature>
<dbReference type="SMART" id="SM00382">
    <property type="entry name" value="AAA"/>
    <property type="match status" value="1"/>
</dbReference>
<dbReference type="RefSeq" id="YP_009578870.1">
    <property type="nucleotide sequence ID" value="NC_041503.1"/>
</dbReference>
<evidence type="ECO:0000259" key="9">
    <source>
        <dbReference type="SMART" id="SM00382"/>
    </source>
</evidence>
<keyword evidence="8" id="KW-0812">Transmembrane</keyword>
<keyword evidence="10" id="KW-0150">Chloroplast</keyword>
<evidence type="ECO:0000256" key="4">
    <source>
        <dbReference type="ARBA" id="ARBA00022640"/>
    </source>
</evidence>
<evidence type="ECO:0000256" key="5">
    <source>
        <dbReference type="ARBA" id="ARBA00022741"/>
    </source>
</evidence>
<dbReference type="InterPro" id="IPR003593">
    <property type="entry name" value="AAA+_ATPase"/>
</dbReference>
<keyword evidence="8" id="KW-0472">Membrane</keyword>
<comment type="function">
    <text evidence="1">Probable ATPase of unknown function. Its presence in a non-photosynthetic plant (Epifagus virginiana) and experiments in tobacco indicate that it has an essential function which is probably not related to photosynthesis.</text>
</comment>
<proteinExistence type="inferred from homology"/>
<keyword evidence="7" id="KW-0175">Coiled coil</keyword>
<evidence type="ECO:0000256" key="1">
    <source>
        <dbReference type="ARBA" id="ARBA00002329"/>
    </source>
</evidence>
<dbReference type="InterPro" id="IPR003959">
    <property type="entry name" value="ATPase_AAA_core"/>
</dbReference>
<dbReference type="GO" id="GO:0005524">
    <property type="term" value="F:ATP binding"/>
    <property type="evidence" value="ECO:0007669"/>
    <property type="project" value="UniProtKB-KW"/>
</dbReference>
<gene>
    <name evidence="10" type="primary">ycf2</name>
</gene>
<evidence type="ECO:0000256" key="2">
    <source>
        <dbReference type="ARBA" id="ARBA00004474"/>
    </source>
</evidence>
<accession>A0A481XA12</accession>
<keyword evidence="4 10" id="KW-0934">Plastid</keyword>
<reference evidence="11" key="3">
    <citation type="submission" date="2019-06" db="EMBL/GenBank/DDBJ databases">
        <title>Complete chloroplast genome of pseudotaxus chienii.</title>
        <authorList>
            <person name="Li J."/>
            <person name="Gao L."/>
            <person name="Wang T."/>
        </authorList>
    </citation>
    <scope>NUCLEOTIDE SEQUENCE</scope>
</reference>
<dbReference type="GeneID" id="39704740"/>
<dbReference type="SUPFAM" id="SSF52540">
    <property type="entry name" value="P-loop containing nucleoside triphosphate hydrolases"/>
    <property type="match status" value="1"/>
</dbReference>
<dbReference type="Pfam" id="PF05695">
    <property type="entry name" value="Ycf2"/>
    <property type="match status" value="2"/>
</dbReference>
<dbReference type="InterPro" id="IPR027417">
    <property type="entry name" value="P-loop_NTPase"/>
</dbReference>
<dbReference type="Pfam" id="PF00004">
    <property type="entry name" value="AAA"/>
    <property type="match status" value="1"/>
</dbReference>
<dbReference type="EMBL" id="MH390460">
    <property type="protein sequence ID" value="QBK34367.1"/>
    <property type="molecule type" value="Genomic_DNA"/>
</dbReference>
<evidence type="ECO:0000256" key="7">
    <source>
        <dbReference type="SAM" id="Coils"/>
    </source>
</evidence>
<evidence type="ECO:0000313" key="11">
    <source>
        <dbReference type="EMBL" id="QVX28252.1"/>
    </source>
</evidence>
<reference evidence="10" key="2">
    <citation type="journal article" date="2019" name="Sci. Rep.">
        <title>Prevalence of isomeric plastomes and effectiveness of plastome super-barcodes in yews (Taxus) worldwide.</title>
        <authorList>
            <person name="Fu C.N."/>
            <person name="Wu C.S."/>
            <person name="Ye L.J."/>
            <person name="Mo Z.Q."/>
            <person name="Liu J."/>
            <person name="Chang Y.W."/>
            <person name="Li D.Z."/>
            <person name="Chaw S.M."/>
            <person name="Gao L.M."/>
        </authorList>
    </citation>
    <scope>NUCLEOTIDE SEQUENCE</scope>
    <source>
        <strain evidence="10">01</strain>
    </source>
</reference>
<keyword evidence="5" id="KW-0547">Nucleotide-binding</keyword>
<keyword evidence="8" id="KW-1133">Transmembrane helix</keyword>
<keyword evidence="6" id="KW-0067">ATP-binding</keyword>
<dbReference type="EMBL" id="MN092278">
    <property type="protein sequence ID" value="QVX28252.1"/>
    <property type="molecule type" value="Genomic_DNA"/>
</dbReference>